<dbReference type="HAMAP" id="MF_00376">
    <property type="entry name" value="Dephospho_CoA_kinase"/>
    <property type="match status" value="1"/>
</dbReference>
<dbReference type="InterPro" id="IPR027417">
    <property type="entry name" value="P-loop_NTPase"/>
</dbReference>
<sequence length="196" mass="21753">MEIIGLTGGIGTGKSTASAFLAERGFAIIDADKIARAVVEPGEPLLKKLEVVFGEGIIKKDGSLDRKGLAAIVFTDKTKRQELDRIMHGTIIRVIDDRLRKLSAESACRAIVIDAPLLFETGLEKKCSQVWVLTADQEIRIQRVCRRDGTTPEEVRARISSQLDDDEKKRRADMVIDNSGSRQALENKLQHMIDQI</sequence>
<organism evidence="5 6">
    <name type="scientific">Anaerovorax odorimutans</name>
    <dbReference type="NCBI Taxonomy" id="109327"/>
    <lineage>
        <taxon>Bacteria</taxon>
        <taxon>Bacillati</taxon>
        <taxon>Bacillota</taxon>
        <taxon>Clostridia</taxon>
        <taxon>Peptostreptococcales</taxon>
        <taxon>Anaerovoracaceae</taxon>
        <taxon>Anaerovorax</taxon>
    </lineage>
</organism>
<dbReference type="PANTHER" id="PTHR10695:SF46">
    <property type="entry name" value="BIFUNCTIONAL COENZYME A SYNTHASE-RELATED"/>
    <property type="match status" value="1"/>
</dbReference>
<comment type="catalytic activity">
    <reaction evidence="3">
        <text>3'-dephospho-CoA + ATP = ADP + CoA + H(+)</text>
        <dbReference type="Rhea" id="RHEA:18245"/>
        <dbReference type="ChEBI" id="CHEBI:15378"/>
        <dbReference type="ChEBI" id="CHEBI:30616"/>
        <dbReference type="ChEBI" id="CHEBI:57287"/>
        <dbReference type="ChEBI" id="CHEBI:57328"/>
        <dbReference type="ChEBI" id="CHEBI:456216"/>
        <dbReference type="EC" id="2.7.1.24"/>
    </reaction>
</comment>
<dbReference type="Pfam" id="PF01121">
    <property type="entry name" value="CoaE"/>
    <property type="match status" value="1"/>
</dbReference>
<dbReference type="EMBL" id="JANFXK010000003">
    <property type="protein sequence ID" value="MCQ4635928.1"/>
    <property type="molecule type" value="Genomic_DNA"/>
</dbReference>
<evidence type="ECO:0000256" key="1">
    <source>
        <dbReference type="ARBA" id="ARBA00022741"/>
    </source>
</evidence>
<keyword evidence="3" id="KW-0173">Coenzyme A biosynthesis</keyword>
<reference evidence="5 6" key="1">
    <citation type="submission" date="2022-06" db="EMBL/GenBank/DDBJ databases">
        <title>Isolation of gut microbiota from human fecal samples.</title>
        <authorList>
            <person name="Pamer E.G."/>
            <person name="Barat B."/>
            <person name="Waligurski E."/>
            <person name="Medina S."/>
            <person name="Paddock L."/>
            <person name="Mostad J."/>
        </authorList>
    </citation>
    <scope>NUCLEOTIDE SEQUENCE [LARGE SCALE GENOMIC DNA]</scope>
    <source>
        <strain evidence="5 6">SL.3.17</strain>
    </source>
</reference>
<feature type="binding site" evidence="3">
    <location>
        <begin position="11"/>
        <end position="16"/>
    </location>
    <ligand>
        <name>ATP</name>
        <dbReference type="ChEBI" id="CHEBI:30616"/>
    </ligand>
</feature>
<comment type="similarity">
    <text evidence="3">Belongs to the CoaE family.</text>
</comment>
<protein>
    <recommendedName>
        <fullName evidence="3 4">Dephospho-CoA kinase</fullName>
        <ecNumber evidence="3 4">2.7.1.24</ecNumber>
    </recommendedName>
    <alternativeName>
        <fullName evidence="3">Dephosphocoenzyme A kinase</fullName>
    </alternativeName>
</protein>
<evidence type="ECO:0000313" key="6">
    <source>
        <dbReference type="Proteomes" id="UP001524502"/>
    </source>
</evidence>
<dbReference type="InterPro" id="IPR001977">
    <property type="entry name" value="Depp_CoAkinase"/>
</dbReference>
<comment type="function">
    <text evidence="3">Catalyzes the phosphorylation of the 3'-hydroxyl group of dephosphocoenzyme A to form coenzyme A.</text>
</comment>
<evidence type="ECO:0000256" key="3">
    <source>
        <dbReference type="HAMAP-Rule" id="MF_00376"/>
    </source>
</evidence>
<keyword evidence="3 5" id="KW-0808">Transferase</keyword>
<evidence type="ECO:0000256" key="4">
    <source>
        <dbReference type="NCBIfam" id="TIGR00152"/>
    </source>
</evidence>
<keyword evidence="3 5" id="KW-0418">Kinase</keyword>
<keyword evidence="2 3" id="KW-0067">ATP-binding</keyword>
<comment type="subcellular location">
    <subcellularLocation>
        <location evidence="3">Cytoplasm</location>
    </subcellularLocation>
</comment>
<keyword evidence="1 3" id="KW-0547">Nucleotide-binding</keyword>
<comment type="caution">
    <text evidence="5">The sequence shown here is derived from an EMBL/GenBank/DDBJ whole genome shotgun (WGS) entry which is preliminary data.</text>
</comment>
<dbReference type="PANTHER" id="PTHR10695">
    <property type="entry name" value="DEPHOSPHO-COA KINASE-RELATED"/>
    <property type="match status" value="1"/>
</dbReference>
<comment type="pathway">
    <text evidence="3">Cofactor biosynthesis; coenzyme A biosynthesis; CoA from (R)-pantothenate: step 5/5.</text>
</comment>
<evidence type="ECO:0000313" key="5">
    <source>
        <dbReference type="EMBL" id="MCQ4635928.1"/>
    </source>
</evidence>
<gene>
    <name evidence="3 5" type="primary">coaE</name>
    <name evidence="5" type="ORF">NE619_04245</name>
</gene>
<dbReference type="PROSITE" id="PS51219">
    <property type="entry name" value="DPCK"/>
    <property type="match status" value="1"/>
</dbReference>
<keyword evidence="6" id="KW-1185">Reference proteome</keyword>
<dbReference type="CDD" id="cd02022">
    <property type="entry name" value="DPCK"/>
    <property type="match status" value="1"/>
</dbReference>
<name>A0ABT1RL65_9FIRM</name>
<dbReference type="Proteomes" id="UP001524502">
    <property type="component" value="Unassembled WGS sequence"/>
</dbReference>
<keyword evidence="3" id="KW-0963">Cytoplasm</keyword>
<dbReference type="GO" id="GO:0004140">
    <property type="term" value="F:dephospho-CoA kinase activity"/>
    <property type="evidence" value="ECO:0007669"/>
    <property type="project" value="UniProtKB-EC"/>
</dbReference>
<proteinExistence type="inferred from homology"/>
<dbReference type="SUPFAM" id="SSF52540">
    <property type="entry name" value="P-loop containing nucleoside triphosphate hydrolases"/>
    <property type="match status" value="1"/>
</dbReference>
<accession>A0ABT1RL65</accession>
<dbReference type="NCBIfam" id="TIGR00152">
    <property type="entry name" value="dephospho-CoA kinase"/>
    <property type="match status" value="1"/>
</dbReference>
<dbReference type="EC" id="2.7.1.24" evidence="3 4"/>
<dbReference type="RefSeq" id="WP_256131114.1">
    <property type="nucleotide sequence ID" value="NZ_JANFXK010000003.1"/>
</dbReference>
<dbReference type="Gene3D" id="3.40.50.300">
    <property type="entry name" value="P-loop containing nucleotide triphosphate hydrolases"/>
    <property type="match status" value="1"/>
</dbReference>
<evidence type="ECO:0000256" key="2">
    <source>
        <dbReference type="ARBA" id="ARBA00022840"/>
    </source>
</evidence>